<dbReference type="PANTHER" id="PTHR30345">
    <property type="entry name" value="RIBOSE-5-PHOSPHATE ISOMERASE B"/>
    <property type="match status" value="1"/>
</dbReference>
<dbReference type="GO" id="GO:0004751">
    <property type="term" value="F:ribose-5-phosphate isomerase activity"/>
    <property type="evidence" value="ECO:0007669"/>
    <property type="project" value="TreeGrafter"/>
</dbReference>
<comment type="similarity">
    <text evidence="1">Belongs to the LacAB/RpiB family.</text>
</comment>
<dbReference type="PANTHER" id="PTHR30345:SF0">
    <property type="entry name" value="DNA DAMAGE-REPAIR_TOLERATION PROTEIN DRT102"/>
    <property type="match status" value="1"/>
</dbReference>
<evidence type="ECO:0000313" key="3">
    <source>
        <dbReference type="EMBL" id="PIU03929.1"/>
    </source>
</evidence>
<dbReference type="InterPro" id="IPR036569">
    <property type="entry name" value="RpiB_LacA_LacB_sf"/>
</dbReference>
<dbReference type="GO" id="GO:0019316">
    <property type="term" value="P:D-allose catabolic process"/>
    <property type="evidence" value="ECO:0007669"/>
    <property type="project" value="TreeGrafter"/>
</dbReference>
<name>A0A2M6XE64_9BACT</name>
<dbReference type="NCBIfam" id="NF004051">
    <property type="entry name" value="PRK05571.1"/>
    <property type="match status" value="1"/>
</dbReference>
<reference evidence="4" key="1">
    <citation type="submission" date="2017-09" db="EMBL/GenBank/DDBJ databases">
        <title>Depth-based differentiation of microbial function through sediment-hosted aquifers and enrichment of novel symbionts in the deep terrestrial subsurface.</title>
        <authorList>
            <person name="Probst A.J."/>
            <person name="Ladd B."/>
            <person name="Jarett J.K."/>
            <person name="Geller-Mcgrath D.E."/>
            <person name="Sieber C.M.K."/>
            <person name="Emerson J.B."/>
            <person name="Anantharaman K."/>
            <person name="Thomas B.C."/>
            <person name="Malmstrom R."/>
            <person name="Stieglmeier M."/>
            <person name="Klingl A."/>
            <person name="Woyke T."/>
            <person name="Ryan C.M."/>
            <person name="Banfield J.F."/>
        </authorList>
    </citation>
    <scope>NUCLEOTIDE SEQUENCE [LARGE SCALE GENOMIC DNA]</scope>
</reference>
<dbReference type="NCBIfam" id="TIGR00689">
    <property type="entry name" value="rpiB_lacA_lacB"/>
    <property type="match status" value="1"/>
</dbReference>
<gene>
    <name evidence="3" type="ORF">COT44_00720</name>
</gene>
<feature type="active site" description="Proton donor" evidence="2">
    <location>
        <position position="102"/>
    </location>
</feature>
<evidence type="ECO:0000313" key="4">
    <source>
        <dbReference type="Proteomes" id="UP000228996"/>
    </source>
</evidence>
<protein>
    <submittedName>
        <fullName evidence="3">Ribose-5-phosphate isomerase</fullName>
    </submittedName>
</protein>
<evidence type="ECO:0000256" key="1">
    <source>
        <dbReference type="ARBA" id="ARBA00008754"/>
    </source>
</evidence>
<dbReference type="Pfam" id="PF02502">
    <property type="entry name" value="LacAB_rpiB"/>
    <property type="match status" value="1"/>
</dbReference>
<dbReference type="Gene3D" id="3.40.1400.10">
    <property type="entry name" value="Sugar-phosphate isomerase, RpiB/LacA/LacB"/>
    <property type="match status" value="1"/>
</dbReference>
<evidence type="ECO:0000256" key="2">
    <source>
        <dbReference type="PIRSR" id="PIRSR005384-1"/>
    </source>
</evidence>
<dbReference type="Proteomes" id="UP000228996">
    <property type="component" value="Unassembled WGS sequence"/>
</dbReference>
<keyword evidence="3" id="KW-0413">Isomerase</keyword>
<feature type="active site" description="Proton acceptor" evidence="2">
    <location>
        <position position="69"/>
    </location>
</feature>
<dbReference type="InterPro" id="IPR003500">
    <property type="entry name" value="RpiB_LacA_LacB"/>
</dbReference>
<sequence>MIYLGADHRGFQLKGKIKAYLGEQGLEYQDFGNDHLDEEDDYPDFAKEVAMRVMGEIREMRENRGIVICGSGVGVSITANKVPGIRCGLGFNMDQVKQAREHDDINCLALPADFIGEEEALDIVDVFLKTPFDNQEKHRRRIEKIE</sequence>
<dbReference type="GO" id="GO:0009052">
    <property type="term" value="P:pentose-phosphate shunt, non-oxidative branch"/>
    <property type="evidence" value="ECO:0007669"/>
    <property type="project" value="TreeGrafter"/>
</dbReference>
<comment type="caution">
    <text evidence="3">The sequence shown here is derived from an EMBL/GenBank/DDBJ whole genome shotgun (WGS) entry which is preliminary data.</text>
</comment>
<dbReference type="SUPFAM" id="SSF89623">
    <property type="entry name" value="Ribose/Galactose isomerase RpiB/AlsB"/>
    <property type="match status" value="1"/>
</dbReference>
<accession>A0A2M6XE64</accession>
<proteinExistence type="inferred from homology"/>
<dbReference type="AlphaFoldDB" id="A0A2M6XE64"/>
<dbReference type="PIRSF" id="PIRSF005384">
    <property type="entry name" value="RpiB_LacA_B"/>
    <property type="match status" value="1"/>
</dbReference>
<dbReference type="EMBL" id="PEYO01000003">
    <property type="protein sequence ID" value="PIU03929.1"/>
    <property type="molecule type" value="Genomic_DNA"/>
</dbReference>
<organism evidence="3 4">
    <name type="scientific">Candidatus Shapirobacteria bacterium CG08_land_8_20_14_0_20_39_18</name>
    <dbReference type="NCBI Taxonomy" id="1974883"/>
    <lineage>
        <taxon>Bacteria</taxon>
        <taxon>Candidatus Shapironibacteriota</taxon>
    </lineage>
</organism>